<feature type="compositionally biased region" description="Polar residues" evidence="1">
    <location>
        <begin position="19"/>
        <end position="30"/>
    </location>
</feature>
<dbReference type="AlphaFoldDB" id="A0A915DVP7"/>
<proteinExistence type="predicted"/>
<dbReference type="WBParaSite" id="jg23273">
    <property type="protein sequence ID" value="jg23273"/>
    <property type="gene ID" value="jg23273"/>
</dbReference>
<protein>
    <submittedName>
        <fullName evidence="3">Uncharacterized protein</fullName>
    </submittedName>
</protein>
<feature type="region of interest" description="Disordered" evidence="1">
    <location>
        <begin position="1"/>
        <end position="77"/>
    </location>
</feature>
<sequence length="97" mass="10919">MENWLENLPRNSPRDVQEDNCSTCHSTGKLNDTKKTSKSMVDAERQRTASKSASISEYCSDSEPSPHASTVVKRHSSTAIQPSIAKYRCTELWTAEW</sequence>
<evidence type="ECO:0000256" key="1">
    <source>
        <dbReference type="SAM" id="MobiDB-lite"/>
    </source>
</evidence>
<organism evidence="2 3">
    <name type="scientific">Ditylenchus dipsaci</name>
    <dbReference type="NCBI Taxonomy" id="166011"/>
    <lineage>
        <taxon>Eukaryota</taxon>
        <taxon>Metazoa</taxon>
        <taxon>Ecdysozoa</taxon>
        <taxon>Nematoda</taxon>
        <taxon>Chromadorea</taxon>
        <taxon>Rhabditida</taxon>
        <taxon>Tylenchina</taxon>
        <taxon>Tylenchomorpha</taxon>
        <taxon>Sphaerularioidea</taxon>
        <taxon>Anguinidae</taxon>
        <taxon>Anguininae</taxon>
        <taxon>Ditylenchus</taxon>
    </lineage>
</organism>
<evidence type="ECO:0000313" key="2">
    <source>
        <dbReference type="Proteomes" id="UP000887574"/>
    </source>
</evidence>
<feature type="compositionally biased region" description="Basic and acidic residues" evidence="1">
    <location>
        <begin position="31"/>
        <end position="47"/>
    </location>
</feature>
<evidence type="ECO:0000313" key="3">
    <source>
        <dbReference type="WBParaSite" id="jg23273"/>
    </source>
</evidence>
<accession>A0A915DVP7</accession>
<name>A0A915DVP7_9BILA</name>
<dbReference type="Proteomes" id="UP000887574">
    <property type="component" value="Unplaced"/>
</dbReference>
<reference evidence="3" key="1">
    <citation type="submission" date="2022-11" db="UniProtKB">
        <authorList>
            <consortium name="WormBaseParasite"/>
        </authorList>
    </citation>
    <scope>IDENTIFICATION</scope>
</reference>
<keyword evidence="2" id="KW-1185">Reference proteome</keyword>
<feature type="compositionally biased region" description="Polar residues" evidence="1">
    <location>
        <begin position="49"/>
        <end position="63"/>
    </location>
</feature>